<dbReference type="Proteomes" id="UP000029964">
    <property type="component" value="Unassembled WGS sequence"/>
</dbReference>
<dbReference type="GO" id="GO:0005737">
    <property type="term" value="C:cytoplasm"/>
    <property type="evidence" value="ECO:0007669"/>
    <property type="project" value="TreeGrafter"/>
</dbReference>
<dbReference type="STRING" id="857340.A0A086SUT3"/>
<keyword evidence="2" id="KW-0479">Metal-binding</keyword>
<evidence type="ECO:0000313" key="5">
    <source>
        <dbReference type="EMBL" id="KFH40865.1"/>
    </source>
</evidence>
<dbReference type="SUPFAM" id="SSF51621">
    <property type="entry name" value="Phosphoenolpyruvate/pyruvate domain"/>
    <property type="match status" value="1"/>
</dbReference>
<sequence length="270" mass="28646">MVAYENVLANKASSGRLCKALGIRLVTNPLVVQLAKNAGFDALFIDLEHSTLSLADASAIACAGLLSGLTPFVRVPYQCGMGFVQQVLDGGAMGIIFPHVHTAADARAAVDTCKFPPHGRRSMWGQQPVLGLRVTPLHKIAEVCDRVASSVVVMIEAADSIEHADSIAAVEGVDVLLVGCIDLSTDMGIAGNFESKRFRAALEAVSAACHRHGKLMGLAGLYNNRKLQEWAVHSLRARFILCQQDSNLLALGAMECAGAVASIQLDRCPD</sequence>
<evidence type="ECO:0000256" key="2">
    <source>
        <dbReference type="ARBA" id="ARBA00022723"/>
    </source>
</evidence>
<dbReference type="PANTHER" id="PTHR30502:SF0">
    <property type="entry name" value="PHOSPHOENOLPYRUVATE CARBOXYLASE FAMILY PROTEIN"/>
    <property type="match status" value="1"/>
</dbReference>
<dbReference type="InterPro" id="IPR050251">
    <property type="entry name" value="HpcH-HpaI_aldolase"/>
</dbReference>
<reference evidence="6" key="1">
    <citation type="journal article" date="2014" name="Genome Announc.">
        <title>Genome sequence and annotation of Acremonium chrysogenum, producer of the beta-lactam antibiotic cephalosporin C.</title>
        <authorList>
            <person name="Terfehr D."/>
            <person name="Dahlmann T.A."/>
            <person name="Specht T."/>
            <person name="Zadra I."/>
            <person name="Kuernsteiner H."/>
            <person name="Kueck U."/>
        </authorList>
    </citation>
    <scope>NUCLEOTIDE SEQUENCE [LARGE SCALE GENOMIC DNA]</scope>
    <source>
        <strain evidence="6">ATCC 11550 / CBS 779.69 / DSM 880 / IAM 14645 / JCM 23072 / IMI 49137</strain>
    </source>
</reference>
<dbReference type="OrthoDB" id="2326446at2759"/>
<protein>
    <submittedName>
        <fullName evidence="5">4-hydroxy-2-oxo-heptane-1,7-dioate aldolase-like protein</fullName>
    </submittedName>
</protein>
<dbReference type="GO" id="GO:0016832">
    <property type="term" value="F:aldehyde-lyase activity"/>
    <property type="evidence" value="ECO:0007669"/>
    <property type="project" value="TreeGrafter"/>
</dbReference>
<dbReference type="GO" id="GO:0046872">
    <property type="term" value="F:metal ion binding"/>
    <property type="evidence" value="ECO:0007669"/>
    <property type="project" value="UniProtKB-KW"/>
</dbReference>
<evidence type="ECO:0000256" key="1">
    <source>
        <dbReference type="ARBA" id="ARBA00005568"/>
    </source>
</evidence>
<accession>A0A086SUT3</accession>
<dbReference type="InterPro" id="IPR040442">
    <property type="entry name" value="Pyrv_kinase-like_dom_sf"/>
</dbReference>
<comment type="similarity">
    <text evidence="1">Belongs to the HpcH/HpaI aldolase family.</text>
</comment>
<dbReference type="AlphaFoldDB" id="A0A086SUT3"/>
<evidence type="ECO:0000256" key="3">
    <source>
        <dbReference type="ARBA" id="ARBA00023239"/>
    </source>
</evidence>
<feature type="domain" description="HpcH/HpaI aldolase/citrate lyase" evidence="4">
    <location>
        <begin position="27"/>
        <end position="213"/>
    </location>
</feature>
<comment type="caution">
    <text evidence="5">The sequence shown here is derived from an EMBL/GenBank/DDBJ whole genome shotgun (WGS) entry which is preliminary data.</text>
</comment>
<dbReference type="HOGENOM" id="CLU_059964_4_0_1"/>
<evidence type="ECO:0000259" key="4">
    <source>
        <dbReference type="Pfam" id="PF03328"/>
    </source>
</evidence>
<dbReference type="InterPro" id="IPR005000">
    <property type="entry name" value="Aldolase/citrate-lyase_domain"/>
</dbReference>
<dbReference type="Pfam" id="PF03328">
    <property type="entry name" value="HpcH_HpaI"/>
    <property type="match status" value="1"/>
</dbReference>
<dbReference type="InterPro" id="IPR015813">
    <property type="entry name" value="Pyrv/PenolPyrv_kinase-like_dom"/>
</dbReference>
<evidence type="ECO:0000313" key="6">
    <source>
        <dbReference type="Proteomes" id="UP000029964"/>
    </source>
</evidence>
<gene>
    <name evidence="5" type="ORF">ACRE_084270</name>
</gene>
<keyword evidence="6" id="KW-1185">Reference proteome</keyword>
<dbReference type="EMBL" id="JPKY01000161">
    <property type="protein sequence ID" value="KFH40865.1"/>
    <property type="molecule type" value="Genomic_DNA"/>
</dbReference>
<dbReference type="PANTHER" id="PTHR30502">
    <property type="entry name" value="2-KETO-3-DEOXY-L-RHAMNONATE ALDOLASE"/>
    <property type="match status" value="1"/>
</dbReference>
<organism evidence="5 6">
    <name type="scientific">Hapsidospora chrysogenum (strain ATCC 11550 / CBS 779.69 / DSM 880 / IAM 14645 / JCM 23072 / IMI 49137)</name>
    <name type="common">Acremonium chrysogenum</name>
    <dbReference type="NCBI Taxonomy" id="857340"/>
    <lineage>
        <taxon>Eukaryota</taxon>
        <taxon>Fungi</taxon>
        <taxon>Dikarya</taxon>
        <taxon>Ascomycota</taxon>
        <taxon>Pezizomycotina</taxon>
        <taxon>Sordariomycetes</taxon>
        <taxon>Hypocreomycetidae</taxon>
        <taxon>Hypocreales</taxon>
        <taxon>Bionectriaceae</taxon>
        <taxon>Hapsidospora</taxon>
    </lineage>
</organism>
<name>A0A086SUT3_HAPC1</name>
<dbReference type="Gene3D" id="3.20.20.60">
    <property type="entry name" value="Phosphoenolpyruvate-binding domains"/>
    <property type="match status" value="1"/>
</dbReference>
<proteinExistence type="inferred from homology"/>
<keyword evidence="3" id="KW-0456">Lyase</keyword>